<name>A0AC61S288_9FIRM</name>
<accession>A0AC61S288</accession>
<proteinExistence type="predicted"/>
<reference evidence="1" key="1">
    <citation type="submission" date="2019-04" db="EMBL/GenBank/DDBJ databases">
        <title>Microbes associate with the intestines of laboratory mice.</title>
        <authorList>
            <person name="Navarre W."/>
            <person name="Wong E."/>
            <person name="Huang K."/>
            <person name="Tropini C."/>
            <person name="Ng K."/>
            <person name="Yu B."/>
        </authorList>
    </citation>
    <scope>NUCLEOTIDE SEQUENCE</scope>
    <source>
        <strain evidence="1">NM01_1-7b</strain>
    </source>
</reference>
<keyword evidence="1" id="KW-0418">Kinase</keyword>
<evidence type="ECO:0000313" key="1">
    <source>
        <dbReference type="EMBL" id="TGY98326.1"/>
    </source>
</evidence>
<organism evidence="1 2">
    <name type="scientific">Petralouisia muris</name>
    <dbReference type="NCBI Taxonomy" id="3032872"/>
    <lineage>
        <taxon>Bacteria</taxon>
        <taxon>Bacillati</taxon>
        <taxon>Bacillota</taxon>
        <taxon>Clostridia</taxon>
        <taxon>Lachnospirales</taxon>
        <taxon>Lachnospiraceae</taxon>
        <taxon>Petralouisia</taxon>
    </lineage>
</organism>
<keyword evidence="2" id="KW-1185">Reference proteome</keyword>
<protein>
    <submittedName>
        <fullName evidence="1">Bifunctional adenosylcobinamide kinase/adenosylcobinamide-phosphate guanylyltransferase</fullName>
    </submittedName>
</protein>
<dbReference type="EMBL" id="SRYA01000001">
    <property type="protein sequence ID" value="TGY98326.1"/>
    <property type="molecule type" value="Genomic_DNA"/>
</dbReference>
<comment type="caution">
    <text evidence="1">The sequence shown here is derived from an EMBL/GenBank/DDBJ whole genome shotgun (WGS) entry which is preliminary data.</text>
</comment>
<gene>
    <name evidence="1" type="ORF">E5329_00650</name>
</gene>
<evidence type="ECO:0000313" key="2">
    <source>
        <dbReference type="Proteomes" id="UP000304953"/>
    </source>
</evidence>
<dbReference type="Proteomes" id="UP000304953">
    <property type="component" value="Unassembled WGS sequence"/>
</dbReference>
<keyword evidence="1" id="KW-0808">Transferase</keyword>
<keyword evidence="1" id="KW-0548">Nucleotidyltransferase</keyword>
<sequence>MIFFVIGGSGSGKSEYAENLAVQLKEQETEKLVYVATMKPLDEESWQRIGRHRKMRAGKGFETRECYTHLEQLSVDKNEIILLECLSNLTANEMFSENCRKEQAAQAIEKGILHLAKHCRHLVVVGNNVFEDGMEYDETTMEYLRQMAGLHRFLGKVSDSLTEVICGIPVEWRKL</sequence>